<dbReference type="EMBL" id="PZKE01000009">
    <property type="protein sequence ID" value="PTE14157.1"/>
    <property type="molecule type" value="Genomic_DNA"/>
</dbReference>
<keyword evidence="4" id="KW-1185">Reference proteome</keyword>
<dbReference type="GO" id="GO:0004197">
    <property type="term" value="F:cysteine-type endopeptidase activity"/>
    <property type="evidence" value="ECO:0007669"/>
    <property type="project" value="InterPro"/>
</dbReference>
<dbReference type="SUPFAM" id="SSF52129">
    <property type="entry name" value="Caspase-like"/>
    <property type="match status" value="1"/>
</dbReference>
<gene>
    <name evidence="3" type="ORF">C5F44_11035</name>
</gene>
<comment type="caution">
    <text evidence="3">The sequence shown here is derived from an EMBL/GenBank/DDBJ whole genome shotgun (WGS) entry which is preliminary data.</text>
</comment>
<dbReference type="AlphaFoldDB" id="A0A2T4J8L2"/>
<keyword evidence="1" id="KW-0732">Signal</keyword>
<evidence type="ECO:0000256" key="1">
    <source>
        <dbReference type="SAM" id="SignalP"/>
    </source>
</evidence>
<dbReference type="GO" id="GO:0005737">
    <property type="term" value="C:cytoplasm"/>
    <property type="evidence" value="ECO:0007669"/>
    <property type="project" value="TreeGrafter"/>
</dbReference>
<feature type="signal peptide" evidence="1">
    <location>
        <begin position="1"/>
        <end position="22"/>
    </location>
</feature>
<dbReference type="Proteomes" id="UP000241362">
    <property type="component" value="Unassembled WGS sequence"/>
</dbReference>
<dbReference type="PANTHER" id="PTHR48104">
    <property type="entry name" value="METACASPASE-4"/>
    <property type="match status" value="1"/>
</dbReference>
<feature type="domain" description="Peptidase C14 caspase" evidence="2">
    <location>
        <begin position="25"/>
        <end position="286"/>
    </location>
</feature>
<protein>
    <recommendedName>
        <fullName evidence="2">Peptidase C14 caspase domain-containing protein</fullName>
    </recommendedName>
</protein>
<organism evidence="3 4">
    <name type="scientific">Fuscovulum blasticum DSM 2131</name>
    <dbReference type="NCBI Taxonomy" id="1188250"/>
    <lineage>
        <taxon>Bacteria</taxon>
        <taxon>Pseudomonadati</taxon>
        <taxon>Pseudomonadota</taxon>
        <taxon>Alphaproteobacteria</taxon>
        <taxon>Rhodobacterales</taxon>
        <taxon>Paracoccaceae</taxon>
        <taxon>Pseudogemmobacter</taxon>
    </lineage>
</organism>
<dbReference type="PANTHER" id="PTHR48104:SF30">
    <property type="entry name" value="METACASPASE-1"/>
    <property type="match status" value="1"/>
</dbReference>
<accession>A0A2T4J8L2</accession>
<sequence>MKHALAYALSSAALLAAAPAMAEVRAVLVGVSDYLVLDADLKGPANDVRLMAETLAARGVAADHMMILTSDRDGLPAGAATGDPTRAGILAAMQATAAAAQPGDTVLFYFSGHGAQAPDASGDEGGGYDEILLPADAAGWKGAVGGVENALIDDELQEWAQGMLGRGVQLVGLIDACHSATGFRAVGGQGVARVLAPETLGIPEDAASAPATAPLELTGDYVFLYSSQSDERSFEYPLPGTDEWHGEFTLRMAQVLAAAPQASWAQVLAAAADAMVQGPARQVPEGEGPLLTAQVFGTGAAEARFAVKDGKVQAGLLQGLAEGAELALYAAGAGGEPLATVTAGKAGLRDTALPGDLPAGAVWAEVIAAPPAAPLSLAAPVRAAPDDGQDYATWEAALPAPGTGAPDLVPILVDGTVALARGDGVLDPEGPGSTPRVTRLADETAAQALDRALELAAHALRLRETLAGATGRSLTGKAPVTLGIERRPAPVTDDACGPPGPAAPADPAQGVAPCDQLWLTVTNTSGKMQDISVLYMAADFEVQPIWPQRNTVNRLAPGESARIGLQIEATATAGLEEIWVLAVPMDEGSGRRVDLTRLASPGMTRDFASASDPMALWLEGRMTDPEETAMRGFSTKPAALTMIRQLVRLKPGSP</sequence>
<dbReference type="InterPro" id="IPR050452">
    <property type="entry name" value="Metacaspase"/>
</dbReference>
<proteinExistence type="predicted"/>
<reference evidence="3 4" key="1">
    <citation type="submission" date="2018-03" db="EMBL/GenBank/DDBJ databases">
        <title>Rhodobacter blasticus.</title>
        <authorList>
            <person name="Meyer T.E."/>
            <person name="Miller S."/>
            <person name="Lodha T."/>
            <person name="Gandham S."/>
            <person name="Chintalapati S."/>
            <person name="Chintalapati V.R."/>
        </authorList>
    </citation>
    <scope>NUCLEOTIDE SEQUENCE [LARGE SCALE GENOMIC DNA]</scope>
    <source>
        <strain evidence="3 4">DSM 2131</strain>
    </source>
</reference>
<dbReference type="InterPro" id="IPR011600">
    <property type="entry name" value="Pept_C14_caspase"/>
</dbReference>
<dbReference type="GO" id="GO:0006508">
    <property type="term" value="P:proteolysis"/>
    <property type="evidence" value="ECO:0007669"/>
    <property type="project" value="InterPro"/>
</dbReference>
<evidence type="ECO:0000313" key="3">
    <source>
        <dbReference type="EMBL" id="PTE14157.1"/>
    </source>
</evidence>
<evidence type="ECO:0000259" key="2">
    <source>
        <dbReference type="Pfam" id="PF00656"/>
    </source>
</evidence>
<dbReference type="Pfam" id="PF00656">
    <property type="entry name" value="Peptidase_C14"/>
    <property type="match status" value="1"/>
</dbReference>
<dbReference type="InterPro" id="IPR029030">
    <property type="entry name" value="Caspase-like_dom_sf"/>
</dbReference>
<evidence type="ECO:0000313" key="4">
    <source>
        <dbReference type="Proteomes" id="UP000241362"/>
    </source>
</evidence>
<dbReference type="RefSeq" id="WP_107673584.1">
    <property type="nucleotide sequence ID" value="NZ_PZKE01000009.1"/>
</dbReference>
<dbReference type="Gene3D" id="3.40.50.1460">
    <property type="match status" value="1"/>
</dbReference>
<feature type="chain" id="PRO_5015511647" description="Peptidase C14 caspase domain-containing protein" evidence="1">
    <location>
        <begin position="23"/>
        <end position="654"/>
    </location>
</feature>
<name>A0A2T4J8L2_FUSBL</name>